<reference evidence="1 2" key="1">
    <citation type="submission" date="2011-06" db="EMBL/GenBank/DDBJ databases">
        <authorList>
            <person name="Muzny D."/>
            <person name="Qin X."/>
            <person name="Deng J."/>
            <person name="Jiang H."/>
            <person name="Liu Y."/>
            <person name="Qu J."/>
            <person name="Song X.-Z."/>
            <person name="Zhang L."/>
            <person name="Thornton R."/>
            <person name="Coyle M."/>
            <person name="Francisco L."/>
            <person name="Jackson L."/>
            <person name="Javaid M."/>
            <person name="Korchina V."/>
            <person name="Kovar C."/>
            <person name="Mata R."/>
            <person name="Mathew T."/>
            <person name="Ngo R."/>
            <person name="Nguyen L."/>
            <person name="Nguyen N."/>
            <person name="Okwuonu G."/>
            <person name="Ongeri F."/>
            <person name="Pham C."/>
            <person name="Simmons D."/>
            <person name="Wilczek-Boney K."/>
            <person name="Hale W."/>
            <person name="Jakkamsetti A."/>
            <person name="Pham P."/>
            <person name="Ruth R."/>
            <person name="San Lucas F."/>
            <person name="Warren J."/>
            <person name="Zhang J."/>
            <person name="Zhao Z."/>
            <person name="Zhou C."/>
            <person name="Zhu D."/>
            <person name="Lee S."/>
            <person name="Bess C."/>
            <person name="Blankenburg K."/>
            <person name="Forbes L."/>
            <person name="Fu Q."/>
            <person name="Gubbala S."/>
            <person name="Hirani K."/>
            <person name="Jayaseelan J.C."/>
            <person name="Lara F."/>
            <person name="Munidasa M."/>
            <person name="Palculict T."/>
            <person name="Patil S."/>
            <person name="Pu L.-L."/>
            <person name="Saada N."/>
            <person name="Tang L."/>
            <person name="Weissenberger G."/>
            <person name="Zhu Y."/>
            <person name="Hemphill L."/>
            <person name="Shang Y."/>
            <person name="Youmans B."/>
            <person name="Ayvaz T."/>
            <person name="Ross M."/>
            <person name="Santibanez J."/>
            <person name="Aqrawi P."/>
            <person name="Gross S."/>
            <person name="Joshi V."/>
            <person name="Fowler G."/>
            <person name="Nazareth L."/>
            <person name="Reid J."/>
            <person name="Worley K."/>
            <person name="Petrosino J."/>
            <person name="Highlander S."/>
            <person name="Gibbs R."/>
        </authorList>
    </citation>
    <scope>NUCLEOTIDE SEQUENCE [LARGE SCALE GENOMIC DNA]</scope>
    <source>
        <strain evidence="1 2">9715</strain>
    </source>
</reference>
<protein>
    <submittedName>
        <fullName evidence="1">UbiD family decarboxylase</fullName>
        <ecNumber evidence="1">4.1.1.-</ecNumber>
    </submittedName>
</protein>
<feature type="non-terminal residue" evidence="1">
    <location>
        <position position="156"/>
    </location>
</feature>
<dbReference type="EC" id="4.1.1.-" evidence="1"/>
<sequence length="156" mass="16094">MSEAAKVVFSYAANNISGVSGLTGQSVSYATRNQSGLSTSVGITATTVSFAEGIPHGYAGKFSGAGNLLGLAQVGVNIYDNNGDTSKLTAGDLLNIAGAMAMFVPGGQVLGVAISIGGAAYSIYEGKYGPVTVQDIGDYWYDKFNESSNDWNNQNR</sequence>
<dbReference type="Proteomes" id="UP000005336">
    <property type="component" value="Unassembled WGS sequence"/>
</dbReference>
<gene>
    <name evidence="1" type="primary">ubiD</name>
    <name evidence="1" type="ORF">HMPREF9370_2553</name>
</gene>
<keyword evidence="1" id="KW-0456">Lyase</keyword>
<dbReference type="AlphaFoldDB" id="G4CTZ3"/>
<keyword evidence="2" id="KW-1185">Reference proteome</keyword>
<name>G4CTZ3_9NEIS</name>
<evidence type="ECO:0000313" key="1">
    <source>
        <dbReference type="EMBL" id="EGZ43097.1"/>
    </source>
</evidence>
<dbReference type="HOGENOM" id="CLU_1690495_0_0_4"/>
<dbReference type="EMBL" id="AGAZ01000096">
    <property type="protein sequence ID" value="EGZ43097.1"/>
    <property type="molecule type" value="Genomic_DNA"/>
</dbReference>
<dbReference type="RefSeq" id="WP_009117693.1">
    <property type="nucleotide sequence ID" value="NZ_JH165173.1"/>
</dbReference>
<proteinExistence type="predicted"/>
<dbReference type="GO" id="GO:0016829">
    <property type="term" value="F:lyase activity"/>
    <property type="evidence" value="ECO:0007669"/>
    <property type="project" value="UniProtKB-KW"/>
</dbReference>
<evidence type="ECO:0000313" key="2">
    <source>
        <dbReference type="Proteomes" id="UP000005336"/>
    </source>
</evidence>
<comment type="caution">
    <text evidence="1">The sequence shown here is derived from an EMBL/GenBank/DDBJ whole genome shotgun (WGS) entry which is preliminary data.</text>
</comment>
<accession>G4CTZ3</accession>
<organism evidence="1 2">
    <name type="scientific">Neisseria wadsworthii 9715</name>
    <dbReference type="NCBI Taxonomy" id="1030841"/>
    <lineage>
        <taxon>Bacteria</taxon>
        <taxon>Pseudomonadati</taxon>
        <taxon>Pseudomonadota</taxon>
        <taxon>Betaproteobacteria</taxon>
        <taxon>Neisseriales</taxon>
        <taxon>Neisseriaceae</taxon>
        <taxon>Neisseria</taxon>
    </lineage>
</organism>